<reference evidence="2 3" key="1">
    <citation type="submission" date="2016-04" db="EMBL/GenBank/DDBJ databases">
        <authorList>
            <person name="Evans L.H."/>
            <person name="Alamgir A."/>
            <person name="Owens N."/>
            <person name="Weber N.D."/>
            <person name="Virtaneva K."/>
            <person name="Barbian K."/>
            <person name="Babar A."/>
            <person name="Rosenke K."/>
        </authorList>
    </citation>
    <scope>NUCLEOTIDE SEQUENCE [LARGE SCALE GENOMIC DNA]</scope>
    <source>
        <strain evidence="2 3">IFM 0406</strain>
    </source>
</reference>
<dbReference type="STRING" id="455432.AWN90_18925"/>
<dbReference type="InterPro" id="IPR000073">
    <property type="entry name" value="AB_hydrolase_1"/>
</dbReference>
<gene>
    <name evidence="2" type="ORF">AWN90_18925</name>
</gene>
<dbReference type="SUPFAM" id="SSF53474">
    <property type="entry name" value="alpha/beta-Hydrolases"/>
    <property type="match status" value="1"/>
</dbReference>
<comment type="caution">
    <text evidence="2">The sequence shown here is derived from an EMBL/GenBank/DDBJ whole genome shotgun (WGS) entry which is preliminary data.</text>
</comment>
<dbReference type="RefSeq" id="WP_067582865.1">
    <property type="nucleotide sequence ID" value="NZ_JABMCZ010000001.1"/>
</dbReference>
<dbReference type="InterPro" id="IPR029058">
    <property type="entry name" value="AB_hydrolase_fold"/>
</dbReference>
<dbReference type="InterPro" id="IPR050266">
    <property type="entry name" value="AB_hydrolase_sf"/>
</dbReference>
<evidence type="ECO:0000313" key="3">
    <source>
        <dbReference type="Proteomes" id="UP000076512"/>
    </source>
</evidence>
<sequence>MDAELEQWRSGGRYFDYLGFDVFFRVEGEGPVLLLIHGYPFSSWDWAPIWGALTQRFTVIAPDMLGMGFSDKPVAYEYTVLDHADMHEALLAHLGVQTCHIVAHDIGVSVAQEMLARHDSGGQAYGRCGIESITWLNGGLFNEVYTPRLVQTLLSRTPLGALASRYQRVLMSRAVLARSIDEMFGAATKPSPRLITQFDQILGFNDGKRVSHKVGRFVNDRYVHRNRWVRAMRETTVPMRFIDGPADPNSGRHMADRYRQVIPDPDVVMLDDGIGHWPQIEAPEAVLTHLLDHVDAVR</sequence>
<name>A0A161WQ97_9NOCA</name>
<dbReference type="GO" id="GO:0016020">
    <property type="term" value="C:membrane"/>
    <property type="evidence" value="ECO:0007669"/>
    <property type="project" value="TreeGrafter"/>
</dbReference>
<dbReference type="OrthoDB" id="334507at2"/>
<dbReference type="EMBL" id="LWGR01000003">
    <property type="protein sequence ID" value="KZM75455.1"/>
    <property type="molecule type" value="Genomic_DNA"/>
</dbReference>
<evidence type="ECO:0000259" key="1">
    <source>
        <dbReference type="Pfam" id="PF00561"/>
    </source>
</evidence>
<dbReference type="Gene3D" id="3.40.50.1820">
    <property type="entry name" value="alpha/beta hydrolase"/>
    <property type="match status" value="1"/>
</dbReference>
<dbReference type="GO" id="GO:0046464">
    <property type="term" value="P:acylglycerol catabolic process"/>
    <property type="evidence" value="ECO:0007669"/>
    <property type="project" value="TreeGrafter"/>
</dbReference>
<feature type="domain" description="AB hydrolase-1" evidence="1">
    <location>
        <begin position="31"/>
        <end position="120"/>
    </location>
</feature>
<proteinExistence type="predicted"/>
<dbReference type="AlphaFoldDB" id="A0A161WQ97"/>
<keyword evidence="3" id="KW-1185">Reference proteome</keyword>
<dbReference type="PANTHER" id="PTHR43798:SF33">
    <property type="entry name" value="HYDROLASE, PUTATIVE (AFU_ORTHOLOGUE AFUA_2G14860)-RELATED"/>
    <property type="match status" value="1"/>
</dbReference>
<keyword evidence="2" id="KW-0378">Hydrolase</keyword>
<accession>A0A161WQ97</accession>
<organism evidence="2 3">
    <name type="scientific">Nocardia terpenica</name>
    <dbReference type="NCBI Taxonomy" id="455432"/>
    <lineage>
        <taxon>Bacteria</taxon>
        <taxon>Bacillati</taxon>
        <taxon>Actinomycetota</taxon>
        <taxon>Actinomycetes</taxon>
        <taxon>Mycobacteriales</taxon>
        <taxon>Nocardiaceae</taxon>
        <taxon>Nocardia</taxon>
    </lineage>
</organism>
<evidence type="ECO:0000313" key="2">
    <source>
        <dbReference type="EMBL" id="KZM75455.1"/>
    </source>
</evidence>
<dbReference type="Pfam" id="PF00561">
    <property type="entry name" value="Abhydrolase_1"/>
    <property type="match status" value="1"/>
</dbReference>
<protein>
    <submittedName>
        <fullName evidence="2">Alpha/beta hydrolase</fullName>
    </submittedName>
</protein>
<dbReference type="Proteomes" id="UP000076512">
    <property type="component" value="Unassembled WGS sequence"/>
</dbReference>
<dbReference type="GO" id="GO:0047372">
    <property type="term" value="F:monoacylglycerol lipase activity"/>
    <property type="evidence" value="ECO:0007669"/>
    <property type="project" value="TreeGrafter"/>
</dbReference>
<dbReference type="PANTHER" id="PTHR43798">
    <property type="entry name" value="MONOACYLGLYCEROL LIPASE"/>
    <property type="match status" value="1"/>
</dbReference>